<dbReference type="PANTHER" id="PTHR21068">
    <property type="entry name" value="SPARTIN"/>
    <property type="match status" value="1"/>
</dbReference>
<dbReference type="EMBL" id="MLYV02000976">
    <property type="protein sequence ID" value="PSR74567.1"/>
    <property type="molecule type" value="Genomic_DNA"/>
</dbReference>
<reference evidence="3 4" key="1">
    <citation type="submission" date="2018-02" db="EMBL/GenBank/DDBJ databases">
        <title>Genome sequence of the basidiomycete white-rot fungus Phlebia centrifuga.</title>
        <authorList>
            <person name="Granchi Z."/>
            <person name="Peng M."/>
            <person name="de Vries R.P."/>
            <person name="Hilden K."/>
            <person name="Makela M.R."/>
            <person name="Grigoriev I."/>
            <person name="Riley R."/>
        </authorList>
    </citation>
    <scope>NUCLEOTIDE SEQUENCE [LARGE SCALE GENOMIC DNA]</scope>
    <source>
        <strain evidence="3 4">FBCC195</strain>
    </source>
</reference>
<dbReference type="PANTHER" id="PTHR21068:SF43">
    <property type="entry name" value="SPARTIN"/>
    <property type="match status" value="1"/>
</dbReference>
<feature type="compositionally biased region" description="Low complexity" evidence="1">
    <location>
        <begin position="286"/>
        <end position="307"/>
    </location>
</feature>
<sequence>MSTTTITIPGTSATHIIGETSVDLANGDLQLVLAPPSESYKTGKRPVLTLSVDKVAFPLYETTAFGTVDGDERAYIFQPELGADIKGYIRITLPEGVEEEGSEFSALQERFEQVLVNYGLLKAGGDEPGERSVVIPSTTAAHILGDTIVEISRGDLTLSSLDTSSDSGAILTLTVGEAAFPLSKTTVFGTLADDQHAYVFRPEIDKNNLLQASEGFVKITIPEGNTGNKDLPKLQEQFEQILIKYGLLKAGIEAAGDELGRSVTEHASGAAQNMRKAANVYLQENPPTTSPSTLSQTTHDVTATTSSTTQSIYNVASTLTSAVSSVASTAGAWVSSRVGPVSPSTKASLNSTANAYDSATTGISAGAQELTNAAAEVVGDVVQNEWGSDARHVGGHLAESVGNVGGVVGQVAEVGTVAAVAGVKGAAAEQNKEGSGEWKNVSV</sequence>
<accession>A0A2R6NPW8</accession>
<dbReference type="GO" id="GO:0005886">
    <property type="term" value="C:plasma membrane"/>
    <property type="evidence" value="ECO:0007669"/>
    <property type="project" value="TreeGrafter"/>
</dbReference>
<keyword evidence="4" id="KW-1185">Reference proteome</keyword>
<evidence type="ECO:0000259" key="2">
    <source>
        <dbReference type="Pfam" id="PF06911"/>
    </source>
</evidence>
<evidence type="ECO:0000313" key="3">
    <source>
        <dbReference type="EMBL" id="PSR74567.1"/>
    </source>
</evidence>
<evidence type="ECO:0000313" key="4">
    <source>
        <dbReference type="Proteomes" id="UP000186601"/>
    </source>
</evidence>
<dbReference type="Proteomes" id="UP000186601">
    <property type="component" value="Unassembled WGS sequence"/>
</dbReference>
<dbReference type="Pfam" id="PF06911">
    <property type="entry name" value="Senescence"/>
    <property type="match status" value="1"/>
</dbReference>
<protein>
    <recommendedName>
        <fullName evidence="2">Senescence domain-containing protein</fullName>
    </recommendedName>
</protein>
<dbReference type="AlphaFoldDB" id="A0A2R6NPW8"/>
<feature type="domain" description="Senescence" evidence="2">
    <location>
        <begin position="251"/>
        <end position="421"/>
    </location>
</feature>
<dbReference type="GO" id="GO:0051301">
    <property type="term" value="P:cell division"/>
    <property type="evidence" value="ECO:0007669"/>
    <property type="project" value="TreeGrafter"/>
</dbReference>
<dbReference type="InterPro" id="IPR045036">
    <property type="entry name" value="Spartin-like"/>
</dbReference>
<name>A0A2R6NPW8_9APHY</name>
<organism evidence="3 4">
    <name type="scientific">Hermanssonia centrifuga</name>
    <dbReference type="NCBI Taxonomy" id="98765"/>
    <lineage>
        <taxon>Eukaryota</taxon>
        <taxon>Fungi</taxon>
        <taxon>Dikarya</taxon>
        <taxon>Basidiomycota</taxon>
        <taxon>Agaricomycotina</taxon>
        <taxon>Agaricomycetes</taxon>
        <taxon>Polyporales</taxon>
        <taxon>Meruliaceae</taxon>
        <taxon>Hermanssonia</taxon>
    </lineage>
</organism>
<gene>
    <name evidence="3" type="ORF">PHLCEN_2v9744</name>
</gene>
<proteinExistence type="predicted"/>
<dbReference type="OrthoDB" id="2745718at2759"/>
<dbReference type="InterPro" id="IPR009686">
    <property type="entry name" value="Senescence/spartin_C"/>
</dbReference>
<feature type="region of interest" description="Disordered" evidence="1">
    <location>
        <begin position="283"/>
        <end position="307"/>
    </location>
</feature>
<comment type="caution">
    <text evidence="3">The sequence shown here is derived from an EMBL/GenBank/DDBJ whole genome shotgun (WGS) entry which is preliminary data.</text>
</comment>
<evidence type="ECO:0000256" key="1">
    <source>
        <dbReference type="SAM" id="MobiDB-lite"/>
    </source>
</evidence>